<feature type="transmembrane region" description="Helical" evidence="1">
    <location>
        <begin position="423"/>
        <end position="444"/>
    </location>
</feature>
<dbReference type="RefSeq" id="WP_060816058.1">
    <property type="nucleotide sequence ID" value="NZ_ABTEQQ020000001.1"/>
</dbReference>
<comment type="caution">
    <text evidence="2">The sequence shown here is derived from an EMBL/GenBank/DDBJ whole genome shotgun (WGS) entry which is preliminary data.</text>
</comment>
<feature type="transmembrane region" description="Helical" evidence="1">
    <location>
        <begin position="220"/>
        <end position="238"/>
    </location>
</feature>
<dbReference type="EMBL" id="RKIT01000002">
    <property type="protein sequence ID" value="RSC17981.1"/>
    <property type="molecule type" value="Genomic_DNA"/>
</dbReference>
<keyword evidence="1" id="KW-0812">Transmembrane</keyword>
<dbReference type="AlphaFoldDB" id="A0AAQ0V7P0"/>
<evidence type="ECO:0000256" key="1">
    <source>
        <dbReference type="SAM" id="Phobius"/>
    </source>
</evidence>
<feature type="transmembrane region" description="Helical" evidence="1">
    <location>
        <begin position="250"/>
        <end position="279"/>
    </location>
</feature>
<name>A0AAQ0V7P0_CITKO</name>
<feature type="transmembrane region" description="Helical" evidence="1">
    <location>
        <begin position="285"/>
        <end position="301"/>
    </location>
</feature>
<feature type="transmembrane region" description="Helical" evidence="1">
    <location>
        <begin position="169"/>
        <end position="186"/>
    </location>
</feature>
<feature type="transmembrane region" description="Helical" evidence="1">
    <location>
        <begin position="193"/>
        <end position="214"/>
    </location>
</feature>
<feature type="transmembrane region" description="Helical" evidence="1">
    <location>
        <begin position="72"/>
        <end position="90"/>
    </location>
</feature>
<organism evidence="2 3">
    <name type="scientific">Citrobacter koseri</name>
    <name type="common">Citrobacter diversus</name>
    <dbReference type="NCBI Taxonomy" id="545"/>
    <lineage>
        <taxon>Bacteria</taxon>
        <taxon>Pseudomonadati</taxon>
        <taxon>Pseudomonadota</taxon>
        <taxon>Gammaproteobacteria</taxon>
        <taxon>Enterobacterales</taxon>
        <taxon>Enterobacteriaceae</taxon>
        <taxon>Citrobacter</taxon>
    </lineage>
</organism>
<keyword evidence="1" id="KW-0472">Membrane</keyword>
<protein>
    <submittedName>
        <fullName evidence="2">Uncharacterized protein</fullName>
    </submittedName>
</protein>
<feature type="transmembrane region" description="Helical" evidence="1">
    <location>
        <begin position="12"/>
        <end position="29"/>
    </location>
</feature>
<feature type="transmembrane region" description="Helical" evidence="1">
    <location>
        <begin position="41"/>
        <end position="60"/>
    </location>
</feature>
<feature type="transmembrane region" description="Helical" evidence="1">
    <location>
        <begin position="358"/>
        <end position="377"/>
    </location>
</feature>
<gene>
    <name evidence="2" type="ORF">EGS84_14065</name>
</gene>
<feature type="transmembrane region" description="Helical" evidence="1">
    <location>
        <begin position="389"/>
        <end position="411"/>
    </location>
</feature>
<dbReference type="Proteomes" id="UP000282299">
    <property type="component" value="Unassembled WGS sequence"/>
</dbReference>
<evidence type="ECO:0000313" key="3">
    <source>
        <dbReference type="Proteomes" id="UP000282299"/>
    </source>
</evidence>
<evidence type="ECO:0000313" key="2">
    <source>
        <dbReference type="EMBL" id="RSC17981.1"/>
    </source>
</evidence>
<accession>A0AAQ0V7P0</accession>
<reference evidence="3" key="1">
    <citation type="submission" date="2018-10" db="EMBL/GenBank/DDBJ databases">
        <title>FDA dAtabase for Regulatory Grade micrObial Sequences (FDA-ARGOS): Supporting development and validation of Infectious Disease Dx tests.</title>
        <authorList>
            <person name="Goldberg B."/>
            <person name="Campos J."/>
            <person name="Tallon L."/>
            <person name="Sadzewicz L."/>
            <person name="Zhao X."/>
            <person name="Vavikolanu K."/>
            <person name="Mehta A."/>
            <person name="Aluvathingal J."/>
            <person name="Nadendla S."/>
            <person name="Geyer C."/>
            <person name="Nandy P."/>
            <person name="Yan Y."/>
            <person name="Sichtig H."/>
        </authorList>
    </citation>
    <scope>NUCLEOTIDE SEQUENCE [LARGE SCALE GENOMIC DNA]</scope>
    <source>
        <strain evidence="3">FDAARGOS_526</strain>
    </source>
</reference>
<keyword evidence="1" id="KW-1133">Transmembrane helix</keyword>
<proteinExistence type="predicted"/>
<sequence>MRLKNLQCSLPFDLVYFAPIFCGIFVVISSNKIFNLSLTDIILYVSSFVIAISLYVRIAIGASTKCKLGYNSLFVFAISILIITYALSFYDSNMNKYFSFNPIFDVDNYNIWHKDSAYNLAIIQSIINFGYPSIGLDGHALTTYHVLSHYVDALLLKISGLPIYESYGFSSYVKAVFLICSIYVFCYQYSKNIISSSVAFLFISPFIVASWHAINSHALWLPSFILVFSARFTFNFLYQSEVPTFKKYNIIAIISALLCLGKISTGLAYITIVFSVAFIRDLKSLKFYFYAVTLLLFIVFYQKVINYSYGIPAVLELQALSPTVIYHHLLNTDIRYEKFFIPFIAAIISLRICIKSEFLTRLIFGVICSFSSIFVITQTFTSFNWSDKYYFFQGLYSVTVLLFCSYILTWANASKEEKKIKHLTSFALISLLSFFVYQPVYSIASINAKSIVSKFEYVKIKLFKPHKTDVNGSMYSLKQYVYQIKEGSHLNNRDIALFIPKSVILNQVIKINDGNKNFHTMNIYAATGIQIINGLIGNERAYGLINYGKQSALKESIDYSYECSRLGVKAIITVENYTEKKYLYHLCDGQ</sequence>